<organism evidence="1 2">
    <name type="scientific">Colletotrichum orbiculare (strain 104-T / ATCC 96160 / CBS 514.97 / LARS 414 / MAFF 240422)</name>
    <name type="common">Cucumber anthracnose fungus</name>
    <name type="synonym">Colletotrichum lagenarium</name>
    <dbReference type="NCBI Taxonomy" id="1213857"/>
    <lineage>
        <taxon>Eukaryota</taxon>
        <taxon>Fungi</taxon>
        <taxon>Dikarya</taxon>
        <taxon>Ascomycota</taxon>
        <taxon>Pezizomycotina</taxon>
        <taxon>Sordariomycetes</taxon>
        <taxon>Hypocreomycetidae</taxon>
        <taxon>Glomerellales</taxon>
        <taxon>Glomerellaceae</taxon>
        <taxon>Colletotrichum</taxon>
        <taxon>Colletotrichum orbiculare species complex</taxon>
    </lineage>
</organism>
<reference evidence="2" key="2">
    <citation type="journal article" date="2019" name="Mol. Plant Microbe Interact.">
        <title>Genome sequence resources for four phytopathogenic fungi from the Colletotrichum orbiculare species complex.</title>
        <authorList>
            <person name="Gan P."/>
            <person name="Tsushima A."/>
            <person name="Narusaka M."/>
            <person name="Narusaka Y."/>
            <person name="Takano Y."/>
            <person name="Kubo Y."/>
            <person name="Shirasu K."/>
        </authorList>
    </citation>
    <scope>GENOME REANNOTATION</scope>
    <source>
        <strain evidence="2">104-T / ATCC 96160 / CBS 514.97 / LARS 414 / MAFF 240422</strain>
    </source>
</reference>
<evidence type="ECO:0000313" key="2">
    <source>
        <dbReference type="Proteomes" id="UP000014480"/>
    </source>
</evidence>
<protein>
    <submittedName>
        <fullName evidence="1">Uncharacterized protein</fullName>
    </submittedName>
</protein>
<gene>
    <name evidence="1" type="ORF">Cob_v007849</name>
</gene>
<proteinExistence type="predicted"/>
<comment type="caution">
    <text evidence="1">The sequence shown here is derived from an EMBL/GenBank/DDBJ whole genome shotgun (WGS) entry which is preliminary data.</text>
</comment>
<dbReference type="AlphaFoldDB" id="A0A484FNQ1"/>
<reference evidence="2" key="1">
    <citation type="journal article" date="2013" name="New Phytol.">
        <title>Comparative genomic and transcriptomic analyses reveal the hemibiotrophic stage shift of Colletotrichum fungi.</title>
        <authorList>
            <person name="Gan P."/>
            <person name="Ikeda K."/>
            <person name="Irieda H."/>
            <person name="Narusaka M."/>
            <person name="O'Connell R.J."/>
            <person name="Narusaka Y."/>
            <person name="Takano Y."/>
            <person name="Kubo Y."/>
            <person name="Shirasu K."/>
        </authorList>
    </citation>
    <scope>NUCLEOTIDE SEQUENCE [LARGE SCALE GENOMIC DNA]</scope>
    <source>
        <strain evidence="2">104-T / ATCC 96160 / CBS 514.97 / LARS 414 / MAFF 240422</strain>
    </source>
</reference>
<name>A0A484FNQ1_COLOR</name>
<evidence type="ECO:0000313" key="1">
    <source>
        <dbReference type="EMBL" id="TDZ19446.1"/>
    </source>
</evidence>
<accession>A0A484FNQ1</accession>
<keyword evidence="2" id="KW-1185">Reference proteome</keyword>
<sequence>MVPSLLSSAAGGDDARDRCCVLGRLKGAQGEDSERVAKLSVSSTVTVPSQRSELSPCKLSAGDFILSTLPGRRLFRSSHIRHVIAYIHPLDFDDHSAVTNRISIALHNRGSAIGTEESWPRGETVDTLQGSFFFTTVSWNEKRLFDERKPQMRQ</sequence>
<dbReference type="Proteomes" id="UP000014480">
    <property type="component" value="Unassembled WGS sequence"/>
</dbReference>
<dbReference type="EMBL" id="AMCV02000020">
    <property type="protein sequence ID" value="TDZ19446.1"/>
    <property type="molecule type" value="Genomic_DNA"/>
</dbReference>